<reference evidence="3" key="1">
    <citation type="journal article" date="2017" name="Genome Biol.">
        <title>Comparative genomics reveals high biological diversity and specific adaptations in the industrially and medically important fungal genus Aspergillus.</title>
        <authorList>
            <person name="de Vries R.P."/>
            <person name="Riley R."/>
            <person name="Wiebenga A."/>
            <person name="Aguilar-Osorio G."/>
            <person name="Amillis S."/>
            <person name="Uchima C.A."/>
            <person name="Anderluh G."/>
            <person name="Asadollahi M."/>
            <person name="Askin M."/>
            <person name="Barry K."/>
            <person name="Battaglia E."/>
            <person name="Bayram O."/>
            <person name="Benocci T."/>
            <person name="Braus-Stromeyer S.A."/>
            <person name="Caldana C."/>
            <person name="Canovas D."/>
            <person name="Cerqueira G.C."/>
            <person name="Chen F."/>
            <person name="Chen W."/>
            <person name="Choi C."/>
            <person name="Clum A."/>
            <person name="Dos Santos R.A."/>
            <person name="Damasio A.R."/>
            <person name="Diallinas G."/>
            <person name="Emri T."/>
            <person name="Fekete E."/>
            <person name="Flipphi M."/>
            <person name="Freyberg S."/>
            <person name="Gallo A."/>
            <person name="Gournas C."/>
            <person name="Habgood R."/>
            <person name="Hainaut M."/>
            <person name="Harispe M.L."/>
            <person name="Henrissat B."/>
            <person name="Hilden K.S."/>
            <person name="Hope R."/>
            <person name="Hossain A."/>
            <person name="Karabika E."/>
            <person name="Karaffa L."/>
            <person name="Karanyi Z."/>
            <person name="Krasevec N."/>
            <person name="Kuo A."/>
            <person name="Kusch H."/>
            <person name="LaButti K."/>
            <person name="Lagendijk E.L."/>
            <person name="Lapidus A."/>
            <person name="Levasseur A."/>
            <person name="Lindquist E."/>
            <person name="Lipzen A."/>
            <person name="Logrieco A.F."/>
            <person name="MacCabe A."/>
            <person name="Maekelae M.R."/>
            <person name="Malavazi I."/>
            <person name="Melin P."/>
            <person name="Meyer V."/>
            <person name="Mielnichuk N."/>
            <person name="Miskei M."/>
            <person name="Molnar A.P."/>
            <person name="Mule G."/>
            <person name="Ngan C.Y."/>
            <person name="Orejas M."/>
            <person name="Orosz E."/>
            <person name="Ouedraogo J.P."/>
            <person name="Overkamp K.M."/>
            <person name="Park H.-S."/>
            <person name="Perrone G."/>
            <person name="Piumi F."/>
            <person name="Punt P.J."/>
            <person name="Ram A.F."/>
            <person name="Ramon A."/>
            <person name="Rauscher S."/>
            <person name="Record E."/>
            <person name="Riano-Pachon D.M."/>
            <person name="Robert V."/>
            <person name="Roehrig J."/>
            <person name="Ruller R."/>
            <person name="Salamov A."/>
            <person name="Salih N.S."/>
            <person name="Samson R.A."/>
            <person name="Sandor E."/>
            <person name="Sanguinetti M."/>
            <person name="Schuetze T."/>
            <person name="Sepcic K."/>
            <person name="Shelest E."/>
            <person name="Sherlock G."/>
            <person name="Sophianopoulou V."/>
            <person name="Squina F.M."/>
            <person name="Sun H."/>
            <person name="Susca A."/>
            <person name="Todd R.B."/>
            <person name="Tsang A."/>
            <person name="Unkles S.E."/>
            <person name="van de Wiele N."/>
            <person name="van Rossen-Uffink D."/>
            <person name="Oliveira J.V."/>
            <person name="Vesth T.C."/>
            <person name="Visser J."/>
            <person name="Yu J.-H."/>
            <person name="Zhou M."/>
            <person name="Andersen M.R."/>
            <person name="Archer D.B."/>
            <person name="Baker S.E."/>
            <person name="Benoit I."/>
            <person name="Brakhage A.A."/>
            <person name="Braus G.H."/>
            <person name="Fischer R."/>
            <person name="Frisvad J.C."/>
            <person name="Goldman G.H."/>
            <person name="Houbraken J."/>
            <person name="Oakley B."/>
            <person name="Pocsi I."/>
            <person name="Scazzocchio C."/>
            <person name="Seiboth B."/>
            <person name="vanKuyk P.A."/>
            <person name="Wortman J."/>
            <person name="Dyer P.S."/>
            <person name="Grigoriev I.V."/>
        </authorList>
    </citation>
    <scope>NUCLEOTIDE SEQUENCE [LARGE SCALE GENOMIC DNA]</scope>
    <source>
        <strain evidence="3">CBS 583.65</strain>
    </source>
</reference>
<dbReference type="GeneID" id="63726245"/>
<protein>
    <submittedName>
        <fullName evidence="2">Uncharacterized protein</fullName>
    </submittedName>
</protein>
<evidence type="ECO:0000313" key="2">
    <source>
        <dbReference type="EMBL" id="OJJ06727.1"/>
    </source>
</evidence>
<evidence type="ECO:0000313" key="3">
    <source>
        <dbReference type="Proteomes" id="UP000184073"/>
    </source>
</evidence>
<dbReference type="EMBL" id="KV878135">
    <property type="protein sequence ID" value="OJJ06727.1"/>
    <property type="molecule type" value="Genomic_DNA"/>
</dbReference>
<accession>A0A1L9PYX9</accession>
<organism evidence="2 3">
    <name type="scientific">Aspergillus versicolor CBS 583.65</name>
    <dbReference type="NCBI Taxonomy" id="1036611"/>
    <lineage>
        <taxon>Eukaryota</taxon>
        <taxon>Fungi</taxon>
        <taxon>Dikarya</taxon>
        <taxon>Ascomycota</taxon>
        <taxon>Pezizomycotina</taxon>
        <taxon>Eurotiomycetes</taxon>
        <taxon>Eurotiomycetidae</taxon>
        <taxon>Eurotiales</taxon>
        <taxon>Aspergillaceae</taxon>
        <taxon>Aspergillus</taxon>
        <taxon>Aspergillus subgen. Nidulantes</taxon>
    </lineage>
</organism>
<dbReference type="PROSITE" id="PS51257">
    <property type="entry name" value="PROKAR_LIPOPROTEIN"/>
    <property type="match status" value="1"/>
</dbReference>
<gene>
    <name evidence="2" type="ORF">ASPVEDRAFT_334333</name>
</gene>
<keyword evidence="1" id="KW-1133">Transmembrane helix</keyword>
<name>A0A1L9PYX9_ASPVE</name>
<keyword evidence="1" id="KW-0812">Transmembrane</keyword>
<sequence>METSLGKVFTEYIRRVRPSLVLFSPFCQLLFLSGCSLPHALPSGCNDGRREIF</sequence>
<keyword evidence="3" id="KW-1185">Reference proteome</keyword>
<dbReference type="RefSeq" id="XP_040672489.1">
    <property type="nucleotide sequence ID" value="XM_040810734.1"/>
</dbReference>
<dbReference type="Proteomes" id="UP000184073">
    <property type="component" value="Unassembled WGS sequence"/>
</dbReference>
<dbReference type="VEuPathDB" id="FungiDB:ASPVEDRAFT_334333"/>
<keyword evidence="1" id="KW-0472">Membrane</keyword>
<proteinExistence type="predicted"/>
<dbReference type="AlphaFoldDB" id="A0A1L9PYX9"/>
<feature type="transmembrane region" description="Helical" evidence="1">
    <location>
        <begin position="20"/>
        <end position="41"/>
    </location>
</feature>
<evidence type="ECO:0000256" key="1">
    <source>
        <dbReference type="SAM" id="Phobius"/>
    </source>
</evidence>